<dbReference type="Gene3D" id="3.40.50.360">
    <property type="match status" value="1"/>
</dbReference>
<reference evidence="3" key="1">
    <citation type="journal article" date="2020" name="mSystems">
        <title>Genome- and Community-Level Interaction Insights into Carbon Utilization and Element Cycling Functions of Hydrothermarchaeota in Hydrothermal Sediment.</title>
        <authorList>
            <person name="Zhou Z."/>
            <person name="Liu Y."/>
            <person name="Xu W."/>
            <person name="Pan J."/>
            <person name="Luo Z.H."/>
            <person name="Li M."/>
        </authorList>
    </citation>
    <scope>NUCLEOTIDE SEQUENCE [LARGE SCALE GENOMIC DNA]</scope>
    <source>
        <strain evidence="3">SpSt-381</strain>
    </source>
</reference>
<dbReference type="SUPFAM" id="SSF52218">
    <property type="entry name" value="Flavoproteins"/>
    <property type="match status" value="1"/>
</dbReference>
<evidence type="ECO:0000313" key="3">
    <source>
        <dbReference type="EMBL" id="HGZ43777.1"/>
    </source>
</evidence>
<comment type="caution">
    <text evidence="3">The sequence shown here is derived from an EMBL/GenBank/DDBJ whole genome shotgun (WGS) entry which is preliminary data.</text>
</comment>
<feature type="domain" description="Flavodoxin-like fold" evidence="2">
    <location>
        <begin position="14"/>
        <end position="172"/>
    </location>
</feature>
<dbReference type="Pfam" id="PF02525">
    <property type="entry name" value="Flavodoxin_2"/>
    <property type="match status" value="1"/>
</dbReference>
<accession>A0A832MKG7</accession>
<protein>
    <submittedName>
        <fullName evidence="3">NAD(P)H oxidoreductase</fullName>
    </submittedName>
</protein>
<proteinExistence type="predicted"/>
<dbReference type="EMBL" id="DSQF01000020">
    <property type="protein sequence ID" value="HGZ43777.1"/>
    <property type="molecule type" value="Genomic_DNA"/>
</dbReference>
<evidence type="ECO:0000256" key="1">
    <source>
        <dbReference type="ARBA" id="ARBA00023002"/>
    </source>
</evidence>
<dbReference type="GO" id="GO:0010181">
    <property type="term" value="F:FMN binding"/>
    <property type="evidence" value="ECO:0007669"/>
    <property type="project" value="TreeGrafter"/>
</dbReference>
<dbReference type="AlphaFoldDB" id="A0A832MKG7"/>
<evidence type="ECO:0000259" key="2">
    <source>
        <dbReference type="Pfam" id="PF02525"/>
    </source>
</evidence>
<dbReference type="PANTHER" id="PTHR47307">
    <property type="entry name" value="GLUTATHIONE-REGULATED POTASSIUM-EFFLUX SYSTEM ANCILLARY PROTEIN KEFG"/>
    <property type="match status" value="1"/>
</dbReference>
<name>A0A832MKG7_UNCEI</name>
<dbReference type="InterPro" id="IPR029039">
    <property type="entry name" value="Flavoprotein-like_sf"/>
</dbReference>
<sequence length="212" mass="23500">MTGEPAAGARAFPRILVLFAHPAYHASRAQRALVEAARGLAGVTFHDLYEAYPDYDVDVPAEQARLLAHDLYVLQHPFYWYSVPPLLKQWIDLVLQHGWAYGRDGRAIRGRGWMHAISTGGREASYRGEGFHRRTIADFLAPLEATARLCGCDWLPPFVLHGTHAATPDQLRARGLDWRRTLEALRDGALDLDAVRAGDRTDVAVLPGAPAD</sequence>
<gene>
    <name evidence="3" type="ORF">ENR23_10200</name>
</gene>
<dbReference type="GO" id="GO:0003955">
    <property type="term" value="F:NAD(P)H dehydrogenase (quinone) activity"/>
    <property type="evidence" value="ECO:0007669"/>
    <property type="project" value="TreeGrafter"/>
</dbReference>
<dbReference type="InterPro" id="IPR046980">
    <property type="entry name" value="KefG/KefF"/>
</dbReference>
<dbReference type="PANTHER" id="PTHR47307:SF1">
    <property type="entry name" value="GLUTATHIONE-REGULATED POTASSIUM-EFFLUX SYSTEM ANCILLARY PROTEIN KEFG"/>
    <property type="match status" value="1"/>
</dbReference>
<dbReference type="GO" id="GO:0009055">
    <property type="term" value="F:electron transfer activity"/>
    <property type="evidence" value="ECO:0007669"/>
    <property type="project" value="TreeGrafter"/>
</dbReference>
<organism evidence="3">
    <name type="scientific">Eiseniibacteriota bacterium</name>
    <dbReference type="NCBI Taxonomy" id="2212470"/>
    <lineage>
        <taxon>Bacteria</taxon>
        <taxon>Candidatus Eiseniibacteriota</taxon>
    </lineage>
</organism>
<keyword evidence="1" id="KW-0560">Oxidoreductase</keyword>
<dbReference type="InterPro" id="IPR003680">
    <property type="entry name" value="Flavodoxin_fold"/>
</dbReference>